<dbReference type="Proteomes" id="UP000054350">
    <property type="component" value="Unassembled WGS sequence"/>
</dbReference>
<feature type="compositionally biased region" description="Basic and acidic residues" evidence="8">
    <location>
        <begin position="468"/>
        <end position="482"/>
    </location>
</feature>
<feature type="compositionally biased region" description="Low complexity" evidence="8">
    <location>
        <begin position="22"/>
        <end position="33"/>
    </location>
</feature>
<feature type="domain" description="S1 motif" evidence="9">
    <location>
        <begin position="206"/>
        <end position="235"/>
    </location>
</feature>
<keyword evidence="6" id="KW-0508">mRNA splicing</keyword>
<sequence length="1029" mass="113870">MVAPKRKEAGDFPRGGAKKPRTSPAAAIPTVAVTKKKTAGKKPSRKPAVKAAAAAADADAETILVHDDKHHDKTFKLAKIYAEGKVVLGLVKSIQELDLVVSLPAKQFGFVSITEISPAISKMVQEYAAGGDDSDDDNSDEDDDEKEEEDKKELPNLKRYFKLGQLVAVKVNQMAVNEKTGKKRTELTMQPGQLYATLAATEIKPGMVLQGAIKSEEDHGFLVEFGIDGLSGFLPSHSELTYRVGQLGFFELKKAEAGHVFRLSAIPSPASFDSVAKCTFAPGTVVVPFDPATDAAGGRPPLPLAVGDVVKGEIESHTSHGMMVQLVAPNDAYRGLVPSLHVSDITLSNPEKRFPVGSKHKFRVLAKDGPKFTLTAKKTLVNSDAGVIDSYSRDHVGDFGHGTIVNVLDSGVVVQFYQHVRAFVPISEMSYEFLTSTGEYKKGQPVKCRILYANEDEKKMRASFLAEPKSKKGEKKGDKAESSAESSASASAADEEPKGKKKRELKSEKLLKSFDYDALTTRPVSAIDDLRVDMDVEGYVYNVKDKAGVFVALSPTVTGRVKIAELSAEFVKDWQKLVKVGDKVQCRVLALDNNRIELTRKPRAKVEVSSSEDEDSDDEEDALAGMDVDSDDDDEVASDDDEATVGVKSLRLKSGTDGEGDDDDEDSEDEAAGKASASGKSVLGGLKGFSWSTSLSDDDQDDDSSDDEDGADATADAMDVDGDNKSAGASSKNKVKRDKKKEKEEHEKKIAERQATLLNEPQLATDYERLLVGSPNSSFLWIKYMAFQLKLADVNKARAVAERAIQTIHYREEQEKLNVWVAWLNLENQYGDKASLDALFQRAVQYNDPQTVHQHLVDIFTRSGQHDRARDLYEDMTTKFKDVPAVWIRYAQFQFERDQADQARTLLPRALKHLPKAHHIHTITQMALLEFKVGDVERGRTILEGVLANYPKRVDLWSVYLDMEIKAREFDAARRLFDRIITLKFSAKKIKFFFKKYLEFEKKFGNEQRVAYVKQRAVEYVEMLNRQVA</sequence>
<evidence type="ECO:0000256" key="8">
    <source>
        <dbReference type="SAM" id="MobiDB-lite"/>
    </source>
</evidence>
<dbReference type="FunFam" id="1.25.40.10:FF:000065">
    <property type="entry name" value="Programmed cell death 11"/>
    <property type="match status" value="1"/>
</dbReference>
<dbReference type="Pfam" id="PF23459">
    <property type="entry name" value="S1_RRP5"/>
    <property type="match status" value="1"/>
</dbReference>
<protein>
    <recommendedName>
        <fullName evidence="9">S1 motif domain-containing protein</fullName>
    </recommendedName>
</protein>
<feature type="compositionally biased region" description="Acidic residues" evidence="8">
    <location>
        <begin position="610"/>
        <end position="643"/>
    </location>
</feature>
<dbReference type="GO" id="GO:0006364">
    <property type="term" value="P:rRNA processing"/>
    <property type="evidence" value="ECO:0007669"/>
    <property type="project" value="UniProtKB-KW"/>
</dbReference>
<dbReference type="Pfam" id="PF23241">
    <property type="entry name" value="HAT_PRP39_C"/>
    <property type="match status" value="1"/>
</dbReference>
<dbReference type="InterPro" id="IPR011990">
    <property type="entry name" value="TPR-like_helical_dom_sf"/>
</dbReference>
<accession>A0A0L0SPQ5</accession>
<reference evidence="10 11" key="1">
    <citation type="submission" date="2009-11" db="EMBL/GenBank/DDBJ databases">
        <title>Annotation of Allomyces macrogynus ATCC 38327.</title>
        <authorList>
            <consortium name="The Broad Institute Genome Sequencing Platform"/>
            <person name="Russ C."/>
            <person name="Cuomo C."/>
            <person name="Burger G."/>
            <person name="Gray M.W."/>
            <person name="Holland P.W.H."/>
            <person name="King N."/>
            <person name="Lang F.B.F."/>
            <person name="Roger A.J."/>
            <person name="Ruiz-Trillo I."/>
            <person name="Young S.K."/>
            <person name="Zeng Q."/>
            <person name="Gargeya S."/>
            <person name="Fitzgerald M."/>
            <person name="Haas B."/>
            <person name="Abouelleil A."/>
            <person name="Alvarado L."/>
            <person name="Arachchi H.M."/>
            <person name="Berlin A."/>
            <person name="Chapman S.B."/>
            <person name="Gearin G."/>
            <person name="Goldberg J."/>
            <person name="Griggs A."/>
            <person name="Gujja S."/>
            <person name="Hansen M."/>
            <person name="Heiman D."/>
            <person name="Howarth C."/>
            <person name="Larimer J."/>
            <person name="Lui A."/>
            <person name="MacDonald P.J.P."/>
            <person name="McCowen C."/>
            <person name="Montmayeur A."/>
            <person name="Murphy C."/>
            <person name="Neiman D."/>
            <person name="Pearson M."/>
            <person name="Priest M."/>
            <person name="Roberts A."/>
            <person name="Saif S."/>
            <person name="Shea T."/>
            <person name="Sisk P."/>
            <person name="Stolte C."/>
            <person name="Sykes S."/>
            <person name="Wortman J."/>
            <person name="Nusbaum C."/>
            <person name="Birren B."/>
        </authorList>
    </citation>
    <scope>NUCLEOTIDE SEQUENCE [LARGE SCALE GENOMIC DNA]</scope>
    <source>
        <strain evidence="10 11">ATCC 38327</strain>
    </source>
</reference>
<feature type="region of interest" description="Disordered" evidence="8">
    <location>
        <begin position="463"/>
        <end position="504"/>
    </location>
</feature>
<dbReference type="SMART" id="SM00316">
    <property type="entry name" value="S1"/>
    <property type="match status" value="5"/>
</dbReference>
<dbReference type="InterPro" id="IPR045209">
    <property type="entry name" value="Rrp5"/>
</dbReference>
<dbReference type="STRING" id="578462.A0A0L0SPQ5"/>
<dbReference type="EMBL" id="GG745344">
    <property type="protein sequence ID" value="KNE64498.1"/>
    <property type="molecule type" value="Genomic_DNA"/>
</dbReference>
<reference evidence="11" key="2">
    <citation type="submission" date="2009-11" db="EMBL/GenBank/DDBJ databases">
        <title>The Genome Sequence of Allomyces macrogynus strain ATCC 38327.</title>
        <authorList>
            <consortium name="The Broad Institute Genome Sequencing Platform"/>
            <person name="Russ C."/>
            <person name="Cuomo C."/>
            <person name="Shea T."/>
            <person name="Young S.K."/>
            <person name="Zeng Q."/>
            <person name="Koehrsen M."/>
            <person name="Haas B."/>
            <person name="Borodovsky M."/>
            <person name="Guigo R."/>
            <person name="Alvarado L."/>
            <person name="Berlin A."/>
            <person name="Borenstein D."/>
            <person name="Chen Z."/>
            <person name="Engels R."/>
            <person name="Freedman E."/>
            <person name="Gellesch M."/>
            <person name="Goldberg J."/>
            <person name="Griggs A."/>
            <person name="Gujja S."/>
            <person name="Heiman D."/>
            <person name="Hepburn T."/>
            <person name="Howarth C."/>
            <person name="Jen D."/>
            <person name="Larson L."/>
            <person name="Lewis B."/>
            <person name="Mehta T."/>
            <person name="Park D."/>
            <person name="Pearson M."/>
            <person name="Roberts A."/>
            <person name="Saif S."/>
            <person name="Shenoy N."/>
            <person name="Sisk P."/>
            <person name="Stolte C."/>
            <person name="Sykes S."/>
            <person name="Walk T."/>
            <person name="White J."/>
            <person name="Yandava C."/>
            <person name="Burger G."/>
            <person name="Gray M.W."/>
            <person name="Holland P.W.H."/>
            <person name="King N."/>
            <person name="Lang F.B.F."/>
            <person name="Roger A.J."/>
            <person name="Ruiz-Trillo I."/>
            <person name="Lander E."/>
            <person name="Nusbaum C."/>
        </authorList>
    </citation>
    <scope>NUCLEOTIDE SEQUENCE [LARGE SCALE GENOMIC DNA]</scope>
    <source>
        <strain evidence="11">ATCC 38327</strain>
    </source>
</reference>
<dbReference type="PANTHER" id="PTHR23270">
    <property type="entry name" value="PROGRAMMED CELL DEATH PROTEIN 11 PRE-RRNA PROCESSING PROTEIN RRP5"/>
    <property type="match status" value="1"/>
</dbReference>
<dbReference type="InterPro" id="IPR003107">
    <property type="entry name" value="HAT"/>
</dbReference>
<feature type="domain" description="S1 motif" evidence="9">
    <location>
        <begin position="84"/>
        <end position="190"/>
    </location>
</feature>
<dbReference type="Gene3D" id="1.25.40.10">
    <property type="entry name" value="Tetratricopeptide repeat domain"/>
    <property type="match status" value="1"/>
</dbReference>
<feature type="compositionally biased region" description="Basic residues" evidence="8">
    <location>
        <begin position="34"/>
        <end position="48"/>
    </location>
</feature>
<keyword evidence="5" id="KW-0677">Repeat</keyword>
<dbReference type="OMA" id="DRIVECT"/>
<feature type="compositionally biased region" description="Acidic residues" evidence="8">
    <location>
        <begin position="132"/>
        <end position="148"/>
    </location>
</feature>
<dbReference type="Pfam" id="PF00575">
    <property type="entry name" value="S1"/>
    <property type="match status" value="1"/>
</dbReference>
<name>A0A0L0SPQ5_ALLM3</name>
<feature type="region of interest" description="Disordered" evidence="8">
    <location>
        <begin position="691"/>
        <end position="749"/>
    </location>
</feature>
<dbReference type="Gene3D" id="2.40.50.140">
    <property type="entry name" value="Nucleic acid-binding proteins"/>
    <property type="match status" value="5"/>
</dbReference>
<evidence type="ECO:0000256" key="5">
    <source>
        <dbReference type="ARBA" id="ARBA00022737"/>
    </source>
</evidence>
<evidence type="ECO:0000256" key="2">
    <source>
        <dbReference type="ARBA" id="ARBA00022552"/>
    </source>
</evidence>
<keyword evidence="7" id="KW-0539">Nucleus</keyword>
<feature type="domain" description="S1 motif" evidence="9">
    <location>
        <begin position="307"/>
        <end position="377"/>
    </location>
</feature>
<dbReference type="AlphaFoldDB" id="A0A0L0SPQ5"/>
<feature type="region of interest" description="Disordered" evidence="8">
    <location>
        <begin position="129"/>
        <end position="154"/>
    </location>
</feature>
<feature type="compositionally biased region" description="Low complexity" evidence="8">
    <location>
        <begin position="483"/>
        <end position="492"/>
    </location>
</feature>
<dbReference type="SUPFAM" id="SSF50249">
    <property type="entry name" value="Nucleic acid-binding proteins"/>
    <property type="match status" value="5"/>
</dbReference>
<feature type="region of interest" description="Disordered" evidence="8">
    <location>
        <begin position="602"/>
        <end position="679"/>
    </location>
</feature>
<evidence type="ECO:0000256" key="6">
    <source>
        <dbReference type="ARBA" id="ARBA00023187"/>
    </source>
</evidence>
<keyword evidence="11" id="KW-1185">Reference proteome</keyword>
<evidence type="ECO:0000256" key="7">
    <source>
        <dbReference type="ARBA" id="ARBA00023242"/>
    </source>
</evidence>
<feature type="region of interest" description="Disordered" evidence="8">
    <location>
        <begin position="1"/>
        <end position="52"/>
    </location>
</feature>
<dbReference type="eggNOG" id="KOG1070">
    <property type="taxonomic scope" value="Eukaryota"/>
</dbReference>
<comment type="subcellular location">
    <subcellularLocation>
        <location evidence="1">Nucleus</location>
        <location evidence="1">Nucleolus</location>
    </subcellularLocation>
</comment>
<evidence type="ECO:0000256" key="1">
    <source>
        <dbReference type="ARBA" id="ARBA00004604"/>
    </source>
</evidence>
<keyword evidence="4" id="KW-0507">mRNA processing</keyword>
<proteinExistence type="predicted"/>
<organism evidence="10 11">
    <name type="scientific">Allomyces macrogynus (strain ATCC 38327)</name>
    <name type="common">Allomyces javanicus var. macrogynus</name>
    <dbReference type="NCBI Taxonomy" id="578462"/>
    <lineage>
        <taxon>Eukaryota</taxon>
        <taxon>Fungi</taxon>
        <taxon>Fungi incertae sedis</taxon>
        <taxon>Blastocladiomycota</taxon>
        <taxon>Blastocladiomycetes</taxon>
        <taxon>Blastocladiales</taxon>
        <taxon>Blastocladiaceae</taxon>
        <taxon>Allomyces</taxon>
    </lineage>
</organism>
<evidence type="ECO:0000256" key="3">
    <source>
        <dbReference type="ARBA" id="ARBA00022553"/>
    </source>
</evidence>
<feature type="domain" description="S1 motif" evidence="9">
    <location>
        <begin position="533"/>
        <end position="601"/>
    </location>
</feature>
<dbReference type="SMART" id="SM00386">
    <property type="entry name" value="HAT"/>
    <property type="match status" value="6"/>
</dbReference>
<dbReference type="InterPro" id="IPR059164">
    <property type="entry name" value="HAT_PRP39_C"/>
</dbReference>
<dbReference type="GO" id="GO:0032040">
    <property type="term" value="C:small-subunit processome"/>
    <property type="evidence" value="ECO:0007669"/>
    <property type="project" value="TreeGrafter"/>
</dbReference>
<keyword evidence="2" id="KW-0698">rRNA processing</keyword>
<evidence type="ECO:0000313" key="11">
    <source>
        <dbReference type="Proteomes" id="UP000054350"/>
    </source>
</evidence>
<evidence type="ECO:0000259" key="9">
    <source>
        <dbReference type="PROSITE" id="PS50126"/>
    </source>
</evidence>
<dbReference type="SUPFAM" id="SSF48452">
    <property type="entry name" value="TPR-like"/>
    <property type="match status" value="1"/>
</dbReference>
<dbReference type="FunFam" id="2.40.50.140:FF:000103">
    <property type="entry name" value="protein RRP5 homolog"/>
    <property type="match status" value="1"/>
</dbReference>
<feature type="domain" description="S1 motif" evidence="9">
    <location>
        <begin position="397"/>
        <end position="465"/>
    </location>
</feature>
<dbReference type="GO" id="GO:0003723">
    <property type="term" value="F:RNA binding"/>
    <property type="evidence" value="ECO:0007669"/>
    <property type="project" value="TreeGrafter"/>
</dbReference>
<feature type="compositionally biased region" description="Acidic residues" evidence="8">
    <location>
        <begin position="696"/>
        <end position="711"/>
    </location>
</feature>
<dbReference type="OrthoDB" id="412781at2759"/>
<keyword evidence="3" id="KW-0597">Phosphoprotein</keyword>
<dbReference type="InterPro" id="IPR057302">
    <property type="entry name" value="Rrp5_S1"/>
</dbReference>
<dbReference type="PANTHER" id="PTHR23270:SF10">
    <property type="entry name" value="PROTEIN RRP5 HOMOLOG"/>
    <property type="match status" value="1"/>
</dbReference>
<dbReference type="InterPro" id="IPR012340">
    <property type="entry name" value="NA-bd_OB-fold"/>
</dbReference>
<feature type="compositionally biased region" description="Acidic residues" evidence="8">
    <location>
        <begin position="658"/>
        <end position="670"/>
    </location>
</feature>
<dbReference type="VEuPathDB" id="FungiDB:AMAG_09513"/>
<feature type="compositionally biased region" description="Basic and acidic residues" evidence="8">
    <location>
        <begin position="1"/>
        <end position="11"/>
    </location>
</feature>
<evidence type="ECO:0000256" key="4">
    <source>
        <dbReference type="ARBA" id="ARBA00022664"/>
    </source>
</evidence>
<dbReference type="PROSITE" id="PS50126">
    <property type="entry name" value="S1"/>
    <property type="match status" value="5"/>
</dbReference>
<evidence type="ECO:0000313" key="10">
    <source>
        <dbReference type="EMBL" id="KNE64498.1"/>
    </source>
</evidence>
<dbReference type="InterPro" id="IPR003029">
    <property type="entry name" value="S1_domain"/>
</dbReference>
<gene>
    <name evidence="10" type="ORF">AMAG_09513</name>
</gene>